<gene>
    <name evidence="1" type="ORF">MEUPH1_LOCUS2295</name>
</gene>
<dbReference type="EMBL" id="CARXXK010000001">
    <property type="protein sequence ID" value="CAI6345262.1"/>
    <property type="molecule type" value="Genomic_DNA"/>
</dbReference>
<evidence type="ECO:0000313" key="2">
    <source>
        <dbReference type="Proteomes" id="UP001160148"/>
    </source>
</evidence>
<comment type="caution">
    <text evidence="1">The sequence shown here is derived from an EMBL/GenBank/DDBJ whole genome shotgun (WGS) entry which is preliminary data.</text>
</comment>
<accession>A0AAV0VQ07</accession>
<name>A0AAV0VQ07_9HEMI</name>
<dbReference type="AlphaFoldDB" id="A0AAV0VQ07"/>
<evidence type="ECO:0000313" key="1">
    <source>
        <dbReference type="EMBL" id="CAI6345262.1"/>
    </source>
</evidence>
<dbReference type="Proteomes" id="UP001160148">
    <property type="component" value="Unassembled WGS sequence"/>
</dbReference>
<reference evidence="1 2" key="1">
    <citation type="submission" date="2023-01" db="EMBL/GenBank/DDBJ databases">
        <authorList>
            <person name="Whitehead M."/>
        </authorList>
    </citation>
    <scope>NUCLEOTIDE SEQUENCE [LARGE SCALE GENOMIC DNA]</scope>
</reference>
<proteinExistence type="predicted"/>
<protein>
    <submittedName>
        <fullName evidence="1">Uncharacterized protein</fullName>
    </submittedName>
</protein>
<keyword evidence="2" id="KW-1185">Reference proteome</keyword>
<sequence>MINNFIFSSLAVLNNPNEEKPALFKKIHDKTKERESKGYVHDYYMYNIEIFKILYDTYGWFTPSKLCENFFSNEKTEAEIKVETE</sequence>
<organism evidence="1 2">
    <name type="scientific">Macrosiphum euphorbiae</name>
    <name type="common">potato aphid</name>
    <dbReference type="NCBI Taxonomy" id="13131"/>
    <lineage>
        <taxon>Eukaryota</taxon>
        <taxon>Metazoa</taxon>
        <taxon>Ecdysozoa</taxon>
        <taxon>Arthropoda</taxon>
        <taxon>Hexapoda</taxon>
        <taxon>Insecta</taxon>
        <taxon>Pterygota</taxon>
        <taxon>Neoptera</taxon>
        <taxon>Paraneoptera</taxon>
        <taxon>Hemiptera</taxon>
        <taxon>Sternorrhyncha</taxon>
        <taxon>Aphidomorpha</taxon>
        <taxon>Aphidoidea</taxon>
        <taxon>Aphididae</taxon>
        <taxon>Macrosiphini</taxon>
        <taxon>Macrosiphum</taxon>
    </lineage>
</organism>